<reference evidence="1" key="1">
    <citation type="journal article" date="2021" name="Nat. Commun.">
        <title>Genetic determinants of endophytism in the Arabidopsis root mycobiome.</title>
        <authorList>
            <person name="Mesny F."/>
            <person name="Miyauchi S."/>
            <person name="Thiergart T."/>
            <person name="Pickel B."/>
            <person name="Atanasova L."/>
            <person name="Karlsson M."/>
            <person name="Huettel B."/>
            <person name="Barry K.W."/>
            <person name="Haridas S."/>
            <person name="Chen C."/>
            <person name="Bauer D."/>
            <person name="Andreopoulos W."/>
            <person name="Pangilinan J."/>
            <person name="LaButti K."/>
            <person name="Riley R."/>
            <person name="Lipzen A."/>
            <person name="Clum A."/>
            <person name="Drula E."/>
            <person name="Henrissat B."/>
            <person name="Kohler A."/>
            <person name="Grigoriev I.V."/>
            <person name="Martin F.M."/>
            <person name="Hacquard S."/>
        </authorList>
    </citation>
    <scope>NUCLEOTIDE SEQUENCE</scope>
    <source>
        <strain evidence="1">MPI-SDFR-AT-0073</strain>
    </source>
</reference>
<gene>
    <name evidence="1" type="ORF">BKA67DRAFT_281772</name>
</gene>
<name>A0A9P8ZZ06_9PEZI</name>
<evidence type="ECO:0000313" key="1">
    <source>
        <dbReference type="EMBL" id="KAH6654530.1"/>
    </source>
</evidence>
<accession>A0A9P8ZZ06</accession>
<keyword evidence="2" id="KW-1185">Reference proteome</keyword>
<organism evidence="1 2">
    <name type="scientific">Truncatella angustata</name>
    <dbReference type="NCBI Taxonomy" id="152316"/>
    <lineage>
        <taxon>Eukaryota</taxon>
        <taxon>Fungi</taxon>
        <taxon>Dikarya</taxon>
        <taxon>Ascomycota</taxon>
        <taxon>Pezizomycotina</taxon>
        <taxon>Sordariomycetes</taxon>
        <taxon>Xylariomycetidae</taxon>
        <taxon>Amphisphaeriales</taxon>
        <taxon>Sporocadaceae</taxon>
        <taxon>Truncatella</taxon>
    </lineage>
</organism>
<proteinExistence type="predicted"/>
<dbReference type="GeneID" id="70124846"/>
<evidence type="ECO:0000313" key="2">
    <source>
        <dbReference type="Proteomes" id="UP000758603"/>
    </source>
</evidence>
<dbReference type="Proteomes" id="UP000758603">
    <property type="component" value="Unassembled WGS sequence"/>
</dbReference>
<sequence length="71" mass="8060">MPIVRFMSSNATPWLILGQLATLRTLRSASARCMSRAMITPHELLSSTQARTDPRVLHARLSCRINHSWRS</sequence>
<protein>
    <submittedName>
        <fullName evidence="1">Uncharacterized protein</fullName>
    </submittedName>
</protein>
<dbReference type="AlphaFoldDB" id="A0A9P8ZZ06"/>
<dbReference type="EMBL" id="JAGPXC010000004">
    <property type="protein sequence ID" value="KAH6654530.1"/>
    <property type="molecule type" value="Genomic_DNA"/>
</dbReference>
<comment type="caution">
    <text evidence="1">The sequence shown here is derived from an EMBL/GenBank/DDBJ whole genome shotgun (WGS) entry which is preliminary data.</text>
</comment>
<dbReference type="RefSeq" id="XP_045958800.1">
    <property type="nucleotide sequence ID" value="XM_046095953.1"/>
</dbReference>